<dbReference type="Pfam" id="PF00097">
    <property type="entry name" value="zf-C3HC4"/>
    <property type="match status" value="1"/>
</dbReference>
<evidence type="ECO:0000256" key="1">
    <source>
        <dbReference type="ARBA" id="ARBA00022723"/>
    </source>
</evidence>
<dbReference type="InterPro" id="IPR047153">
    <property type="entry name" value="TRIM45/56/19-like"/>
</dbReference>
<dbReference type="SUPFAM" id="SSF57845">
    <property type="entry name" value="B-box zinc-binding domain"/>
    <property type="match status" value="1"/>
</dbReference>
<dbReference type="Pfam" id="PF00643">
    <property type="entry name" value="zf-B_box"/>
    <property type="match status" value="1"/>
</dbReference>
<keyword evidence="2 4" id="KW-0863">Zinc-finger</keyword>
<dbReference type="PANTHER" id="PTHR25462:SF296">
    <property type="entry name" value="MEIOTIC P26, ISOFORM F"/>
    <property type="match status" value="1"/>
</dbReference>
<sequence>MAEQTDKINCSICLNVFTEPKIIECGHEFCLKCLEDYISKVGKDNRLPCPLCRQDVTIPVGDIQILSSTTEIESIKRSTPKCDVCKRKAKSKFHCMDCKKSFCLSCKTPHDSFFSDHGVSEENGGRNTTEERQSFCSRHTMEKLEFYCKDCCQIICKECQISDHKGHDTMEMNLYGKEVRIEMENLKTQFQQKIAELEKYVDDANKKIFDMNASAVTSSANIDQQVKAICEAVTTKGREFKQYMQRALQKEEHKIQRVVESTNNFIDKLKESMYDINIILKGDSMHDVLDLVPKIRCQQEDNAAHELTMIYDVCSTFNTGKMNAETLNCMIGNLEIVGKAAITNTFKYSQTNSVGIYSSVYRIEDELWHIRALRKSYSEWAPRGYQQTSVVYLDVGMILSGAKAQPTNAVVTMELISNNATSNMVSKTLPLTRETLATVFDWRKVCPYFKMQSFVSDGNFTIQGTISKINIMR</sequence>
<dbReference type="AlphaFoldDB" id="A0AAN8PMS1"/>
<dbReference type="PROSITE" id="PS00518">
    <property type="entry name" value="ZF_RING_1"/>
    <property type="match status" value="1"/>
</dbReference>
<evidence type="ECO:0000259" key="5">
    <source>
        <dbReference type="PROSITE" id="PS50089"/>
    </source>
</evidence>
<name>A0AAN8PMS1_PATCE</name>
<dbReference type="EMBL" id="JAZGQO010000011">
    <property type="protein sequence ID" value="KAK6172545.1"/>
    <property type="molecule type" value="Genomic_DNA"/>
</dbReference>
<dbReference type="Gene3D" id="3.30.160.60">
    <property type="entry name" value="Classic Zinc Finger"/>
    <property type="match status" value="1"/>
</dbReference>
<accession>A0AAN8PMS1</accession>
<dbReference type="Proteomes" id="UP001347796">
    <property type="component" value="Unassembled WGS sequence"/>
</dbReference>
<gene>
    <name evidence="7" type="ORF">SNE40_016178</name>
</gene>
<dbReference type="SMART" id="SM00336">
    <property type="entry name" value="BBOX"/>
    <property type="match status" value="2"/>
</dbReference>
<dbReference type="InterPro" id="IPR013083">
    <property type="entry name" value="Znf_RING/FYVE/PHD"/>
</dbReference>
<dbReference type="InterPro" id="IPR000315">
    <property type="entry name" value="Znf_B-box"/>
</dbReference>
<keyword evidence="1" id="KW-0479">Metal-binding</keyword>
<dbReference type="PROSITE" id="PS50119">
    <property type="entry name" value="ZF_BBOX"/>
    <property type="match status" value="2"/>
</dbReference>
<protein>
    <submittedName>
        <fullName evidence="7">Uncharacterized protein</fullName>
    </submittedName>
</protein>
<evidence type="ECO:0000256" key="4">
    <source>
        <dbReference type="PROSITE-ProRule" id="PRU00024"/>
    </source>
</evidence>
<dbReference type="SMART" id="SM00184">
    <property type="entry name" value="RING"/>
    <property type="match status" value="2"/>
</dbReference>
<evidence type="ECO:0000259" key="6">
    <source>
        <dbReference type="PROSITE" id="PS50119"/>
    </source>
</evidence>
<dbReference type="PANTHER" id="PTHR25462">
    <property type="entry name" value="BONUS, ISOFORM C-RELATED"/>
    <property type="match status" value="1"/>
</dbReference>
<keyword evidence="3" id="KW-0862">Zinc</keyword>
<reference evidence="7 8" key="1">
    <citation type="submission" date="2024-01" db="EMBL/GenBank/DDBJ databases">
        <title>The genome of the rayed Mediterranean limpet Patella caerulea (Linnaeus, 1758).</title>
        <authorList>
            <person name="Anh-Thu Weber A."/>
            <person name="Halstead-Nussloch G."/>
        </authorList>
    </citation>
    <scope>NUCLEOTIDE SEQUENCE [LARGE SCALE GENOMIC DNA]</scope>
    <source>
        <strain evidence="7">AATW-2023a</strain>
        <tissue evidence="7">Whole specimen</tissue>
    </source>
</reference>
<dbReference type="PROSITE" id="PS50089">
    <property type="entry name" value="ZF_RING_2"/>
    <property type="match status" value="1"/>
</dbReference>
<feature type="domain" description="RING-type" evidence="5">
    <location>
        <begin position="10"/>
        <end position="53"/>
    </location>
</feature>
<dbReference type="Gene3D" id="3.30.40.10">
    <property type="entry name" value="Zinc/RING finger domain, C3HC4 (zinc finger)"/>
    <property type="match status" value="1"/>
</dbReference>
<dbReference type="InterPro" id="IPR018957">
    <property type="entry name" value="Znf_C3HC4_RING-type"/>
</dbReference>
<organism evidence="7 8">
    <name type="scientific">Patella caerulea</name>
    <name type="common">Rayed Mediterranean limpet</name>
    <dbReference type="NCBI Taxonomy" id="87958"/>
    <lineage>
        <taxon>Eukaryota</taxon>
        <taxon>Metazoa</taxon>
        <taxon>Spiralia</taxon>
        <taxon>Lophotrochozoa</taxon>
        <taxon>Mollusca</taxon>
        <taxon>Gastropoda</taxon>
        <taxon>Patellogastropoda</taxon>
        <taxon>Patelloidea</taxon>
        <taxon>Patellidae</taxon>
        <taxon>Patella</taxon>
    </lineage>
</organism>
<dbReference type="InterPro" id="IPR001841">
    <property type="entry name" value="Znf_RING"/>
</dbReference>
<feature type="domain" description="B box-type" evidence="6">
    <location>
        <begin position="77"/>
        <end position="122"/>
    </location>
</feature>
<evidence type="ECO:0000313" key="7">
    <source>
        <dbReference type="EMBL" id="KAK6172545.1"/>
    </source>
</evidence>
<keyword evidence="8" id="KW-1185">Reference proteome</keyword>
<feature type="domain" description="B box-type" evidence="6">
    <location>
        <begin position="131"/>
        <end position="172"/>
    </location>
</feature>
<dbReference type="SUPFAM" id="SSF57850">
    <property type="entry name" value="RING/U-box"/>
    <property type="match status" value="1"/>
</dbReference>
<comment type="caution">
    <text evidence="7">The sequence shown here is derived from an EMBL/GenBank/DDBJ whole genome shotgun (WGS) entry which is preliminary data.</text>
</comment>
<evidence type="ECO:0000313" key="8">
    <source>
        <dbReference type="Proteomes" id="UP001347796"/>
    </source>
</evidence>
<dbReference type="InterPro" id="IPR017907">
    <property type="entry name" value="Znf_RING_CS"/>
</dbReference>
<dbReference type="GO" id="GO:0008270">
    <property type="term" value="F:zinc ion binding"/>
    <property type="evidence" value="ECO:0007669"/>
    <property type="project" value="UniProtKB-KW"/>
</dbReference>
<proteinExistence type="predicted"/>
<evidence type="ECO:0000256" key="3">
    <source>
        <dbReference type="ARBA" id="ARBA00022833"/>
    </source>
</evidence>
<evidence type="ECO:0000256" key="2">
    <source>
        <dbReference type="ARBA" id="ARBA00022771"/>
    </source>
</evidence>